<dbReference type="NCBIfam" id="NF001453">
    <property type="entry name" value="PRK00312.1"/>
    <property type="match status" value="1"/>
</dbReference>
<name>A0A3D8J8A7_9HELI</name>
<evidence type="ECO:0000256" key="6">
    <source>
        <dbReference type="ARBA" id="ARBA00022603"/>
    </source>
</evidence>
<accession>A0A3D8J8A7</accession>
<evidence type="ECO:0000256" key="9">
    <source>
        <dbReference type="NCBIfam" id="TIGR00080"/>
    </source>
</evidence>
<dbReference type="RefSeq" id="WP_104762960.1">
    <property type="nucleotide sequence ID" value="NZ_FZPM01000012.1"/>
</dbReference>
<keyword evidence="5" id="KW-0963">Cytoplasm</keyword>
<evidence type="ECO:0000313" key="11">
    <source>
        <dbReference type="Proteomes" id="UP000256424"/>
    </source>
</evidence>
<reference evidence="10 11" key="1">
    <citation type="submission" date="2018-04" db="EMBL/GenBank/DDBJ databases">
        <title>Novel Campyloabacter and Helicobacter Species and Strains.</title>
        <authorList>
            <person name="Mannion A.J."/>
            <person name="Shen Z."/>
            <person name="Fox J.G."/>
        </authorList>
    </citation>
    <scope>NUCLEOTIDE SEQUENCE [LARGE SCALE GENOMIC DNA]</scope>
    <source>
        <strain evidence="10 11">MIT 97-5075</strain>
    </source>
</reference>
<dbReference type="AlphaFoldDB" id="A0A3D8J8A7"/>
<dbReference type="GO" id="GO:0032259">
    <property type="term" value="P:methylation"/>
    <property type="evidence" value="ECO:0007669"/>
    <property type="project" value="UniProtKB-KW"/>
</dbReference>
<evidence type="ECO:0000256" key="1">
    <source>
        <dbReference type="ARBA" id="ARBA00004496"/>
    </source>
</evidence>
<dbReference type="EC" id="2.1.1.77" evidence="3 9"/>
<evidence type="ECO:0000256" key="7">
    <source>
        <dbReference type="ARBA" id="ARBA00022679"/>
    </source>
</evidence>
<organism evidence="10 11">
    <name type="scientific">Helicobacter aurati</name>
    <dbReference type="NCBI Taxonomy" id="137778"/>
    <lineage>
        <taxon>Bacteria</taxon>
        <taxon>Pseudomonadati</taxon>
        <taxon>Campylobacterota</taxon>
        <taxon>Epsilonproteobacteria</taxon>
        <taxon>Campylobacterales</taxon>
        <taxon>Helicobacteraceae</taxon>
        <taxon>Helicobacter</taxon>
    </lineage>
</organism>
<evidence type="ECO:0000256" key="2">
    <source>
        <dbReference type="ARBA" id="ARBA00005369"/>
    </source>
</evidence>
<evidence type="ECO:0000256" key="5">
    <source>
        <dbReference type="ARBA" id="ARBA00022490"/>
    </source>
</evidence>
<keyword evidence="11" id="KW-1185">Reference proteome</keyword>
<dbReference type="GO" id="GO:0005737">
    <property type="term" value="C:cytoplasm"/>
    <property type="evidence" value="ECO:0007669"/>
    <property type="project" value="UniProtKB-SubCell"/>
</dbReference>
<keyword evidence="8" id="KW-0949">S-adenosyl-L-methionine</keyword>
<dbReference type="OrthoDB" id="9810066at2"/>
<dbReference type="CDD" id="cd02440">
    <property type="entry name" value="AdoMet_MTases"/>
    <property type="match status" value="1"/>
</dbReference>
<dbReference type="NCBIfam" id="TIGR00080">
    <property type="entry name" value="pimt"/>
    <property type="match status" value="1"/>
</dbReference>
<evidence type="ECO:0000256" key="8">
    <source>
        <dbReference type="ARBA" id="ARBA00022691"/>
    </source>
</evidence>
<comment type="similarity">
    <text evidence="2">Belongs to the methyltransferase superfamily. L-isoaspartyl/D-aspartyl protein methyltransferase family.</text>
</comment>
<dbReference type="SUPFAM" id="SSF53335">
    <property type="entry name" value="S-adenosyl-L-methionine-dependent methyltransferases"/>
    <property type="match status" value="1"/>
</dbReference>
<dbReference type="PROSITE" id="PS01279">
    <property type="entry name" value="PCMT"/>
    <property type="match status" value="1"/>
</dbReference>
<dbReference type="GO" id="GO:0004719">
    <property type="term" value="F:protein-L-isoaspartate (D-aspartate) O-methyltransferase activity"/>
    <property type="evidence" value="ECO:0007669"/>
    <property type="project" value="UniProtKB-UniRule"/>
</dbReference>
<keyword evidence="6 10" id="KW-0489">Methyltransferase</keyword>
<dbReference type="PANTHER" id="PTHR11579:SF0">
    <property type="entry name" value="PROTEIN-L-ISOASPARTATE(D-ASPARTATE) O-METHYLTRANSFERASE"/>
    <property type="match status" value="1"/>
</dbReference>
<evidence type="ECO:0000313" key="10">
    <source>
        <dbReference type="EMBL" id="RDU73346.1"/>
    </source>
</evidence>
<gene>
    <name evidence="10" type="ORF">CQA66_01380</name>
</gene>
<proteinExistence type="inferred from homology"/>
<protein>
    <recommendedName>
        <fullName evidence="4 9">Protein-L-isoaspartate O-methyltransferase</fullName>
        <ecNumber evidence="3 9">2.1.1.77</ecNumber>
    </recommendedName>
</protein>
<dbReference type="Pfam" id="PF01135">
    <property type="entry name" value="PCMT"/>
    <property type="match status" value="1"/>
</dbReference>
<dbReference type="PANTHER" id="PTHR11579">
    <property type="entry name" value="PROTEIN-L-ISOASPARTATE O-METHYLTRANSFERASE"/>
    <property type="match status" value="1"/>
</dbReference>
<comment type="caution">
    <text evidence="10">The sequence shown here is derived from an EMBL/GenBank/DDBJ whole genome shotgun (WGS) entry which is preliminary data.</text>
</comment>
<dbReference type="InterPro" id="IPR000682">
    <property type="entry name" value="PCMT"/>
</dbReference>
<dbReference type="EMBL" id="NXLW01000002">
    <property type="protein sequence ID" value="RDU73346.1"/>
    <property type="molecule type" value="Genomic_DNA"/>
</dbReference>
<dbReference type="GO" id="GO:0030091">
    <property type="term" value="P:protein repair"/>
    <property type="evidence" value="ECO:0007669"/>
    <property type="project" value="UniProtKB-UniRule"/>
</dbReference>
<evidence type="ECO:0000256" key="4">
    <source>
        <dbReference type="ARBA" id="ARBA00013346"/>
    </source>
</evidence>
<dbReference type="Gene3D" id="3.40.50.150">
    <property type="entry name" value="Vaccinia Virus protein VP39"/>
    <property type="match status" value="1"/>
</dbReference>
<keyword evidence="7 10" id="KW-0808">Transferase</keyword>
<sequence length="224" mass="25449">MQSHYSYHLVKLLKGLPLHIDSRIIDAITRTNREIFVHSTMKNYAFENHALPMNDGQWISSPSTVAKMSAYLLAYDISDAMLQKPDNVLEIGLGSGYQAVVLSHLFRRVFGIERIESLLFEARRRIASLQIQNITTMYADGMKGWVEHAPYDRILLSACANEIPNILIEQLNTNAILVAPLYRDGRQVIVRFIKKNGMLVKQEVLEHCQFVPIQEGIAKGNNII</sequence>
<evidence type="ECO:0000256" key="3">
    <source>
        <dbReference type="ARBA" id="ARBA00011890"/>
    </source>
</evidence>
<comment type="subcellular location">
    <subcellularLocation>
        <location evidence="1">Cytoplasm</location>
    </subcellularLocation>
</comment>
<dbReference type="Proteomes" id="UP000256424">
    <property type="component" value="Unassembled WGS sequence"/>
</dbReference>
<dbReference type="InterPro" id="IPR029063">
    <property type="entry name" value="SAM-dependent_MTases_sf"/>
</dbReference>